<sequence>MSGTWTRRRRGVTTSGGNSSTRGNERPITPSTQSNTQQQASMGVVRSLDKVFEDAQETGVLCLSSRKLKEYPEGISTKFNLTDLVAIDVSENRLVEIPLCMCEYSSLETLDARDNQLRRTPASISLLHALTYIDLSCNQLRDLPSSLFDLPIRIALLGGNMLESLPRMTRATSNSLAHLDISYNKFRLLPTDLSLLSALRILNVSHNKLETFPSELCTLTLHSLDLSSNLLSSLPLQLSNMRCIKKLIVVPNPLVSPPLTVVDKGREHIFKWLSVQSNHEEGWRFSASAGVATLRSFNSNSLLISSGWRDRRSGGGGLTRGSTVTESTVTAEEKKENTDEGFSSTPPSKASPSSFSNDSSTSASASSYVHCVPSSSSSSSSDVSTDFTGLLKTSQVYDKKMASVLEKNEETIGMKCEMEKKEKIERAAIKRNESVRSPSNPISRVPASSTTVSQSKSTVVTRSTAPTPAPPPSVSSTPPSSIPPPPPPHSSSPSSSSPSTAKPRPVSKVAPMQSSSMTRSVVEKREVKGGEKKTQSPPLSSFTNGILKGRSTSTTVANGTSVTKSPSVTRRPIGPPSSSSSSPTKQSGPIRVIPSRERSSVITTSIVHSSTRRLTPSSSSRSAGPSAAAAAPAARPSSGNNNISNPSSSASSRSNSVTTTINNNNTSNGTKSSSMTSSVVRRPSGMNGVKTTPSAAPSDTVIVDRMKKIIDQKCGSGLDSLPIASLSSKLSDGILLCQLVNSFHPAVCTSIAFPEKNTPLPSMKCKKNVEAFLDACMELKVKPLVSCEDILGRRNLPSLARMVYSLSKTTANLRVSHL</sequence>
<feature type="compositionally biased region" description="Low complexity" evidence="1">
    <location>
        <begin position="12"/>
        <end position="22"/>
    </location>
</feature>
<reference evidence="2" key="2">
    <citation type="submission" date="2022-06" db="UniProtKB">
        <authorList>
            <consortium name="EnsemblMetazoa"/>
        </authorList>
    </citation>
    <scope>IDENTIFICATION</scope>
    <source>
        <strain evidence="2">PS312</strain>
    </source>
</reference>
<feature type="region of interest" description="Disordered" evidence="1">
    <location>
        <begin position="1"/>
        <end position="40"/>
    </location>
</feature>
<dbReference type="InterPro" id="IPR036872">
    <property type="entry name" value="CH_dom_sf"/>
</dbReference>
<feature type="compositionally biased region" description="Polar residues" evidence="1">
    <location>
        <begin position="29"/>
        <end position="40"/>
    </location>
</feature>
<dbReference type="InterPro" id="IPR032675">
    <property type="entry name" value="LRR_dom_sf"/>
</dbReference>
<keyword evidence="3" id="KW-1185">Reference proteome</keyword>
<evidence type="ECO:0000313" key="2">
    <source>
        <dbReference type="EnsemblMetazoa" id="PPA26371.1"/>
    </source>
</evidence>
<organism evidence="2 3">
    <name type="scientific">Pristionchus pacificus</name>
    <name type="common">Parasitic nematode worm</name>
    <dbReference type="NCBI Taxonomy" id="54126"/>
    <lineage>
        <taxon>Eukaryota</taxon>
        <taxon>Metazoa</taxon>
        <taxon>Ecdysozoa</taxon>
        <taxon>Nematoda</taxon>
        <taxon>Chromadorea</taxon>
        <taxon>Rhabditida</taxon>
        <taxon>Rhabditina</taxon>
        <taxon>Diplogasteromorpha</taxon>
        <taxon>Diplogasteroidea</taxon>
        <taxon>Neodiplogasteridae</taxon>
        <taxon>Pristionchus</taxon>
    </lineage>
</organism>
<dbReference type="InterPro" id="IPR001715">
    <property type="entry name" value="CH_dom"/>
</dbReference>
<dbReference type="SMART" id="SM00364">
    <property type="entry name" value="LRR_BAC"/>
    <property type="match status" value="4"/>
</dbReference>
<dbReference type="Proteomes" id="UP000005239">
    <property type="component" value="Unassembled WGS sequence"/>
</dbReference>
<feature type="compositionally biased region" description="Polar residues" evidence="1">
    <location>
        <begin position="535"/>
        <end position="568"/>
    </location>
</feature>
<feature type="compositionally biased region" description="Low complexity" evidence="1">
    <location>
        <begin position="343"/>
        <end position="359"/>
    </location>
</feature>
<dbReference type="InterPro" id="IPR050216">
    <property type="entry name" value="LRR_domain-containing"/>
</dbReference>
<dbReference type="PANTHER" id="PTHR48051">
    <property type="match status" value="1"/>
</dbReference>
<dbReference type="PROSITE" id="PS51450">
    <property type="entry name" value="LRR"/>
    <property type="match status" value="2"/>
</dbReference>
<proteinExistence type="predicted"/>
<dbReference type="AlphaFoldDB" id="A0A2A6BG20"/>
<feature type="region of interest" description="Disordered" evidence="1">
    <location>
        <begin position="311"/>
        <end position="359"/>
    </location>
</feature>
<accession>A0A2A6BG20</accession>
<dbReference type="InterPro" id="IPR001611">
    <property type="entry name" value="Leu-rich_rpt"/>
</dbReference>
<protein>
    <submittedName>
        <fullName evidence="2">Lrch-1</fullName>
    </submittedName>
</protein>
<accession>A0A8R1UHU3</accession>
<dbReference type="SUPFAM" id="SSF52058">
    <property type="entry name" value="L domain-like"/>
    <property type="match status" value="1"/>
</dbReference>
<feature type="compositionally biased region" description="Low complexity" evidence="1">
    <location>
        <begin position="320"/>
        <end position="330"/>
    </location>
</feature>
<feature type="region of interest" description="Disordered" evidence="1">
    <location>
        <begin position="427"/>
        <end position="697"/>
    </location>
</feature>
<dbReference type="EnsemblMetazoa" id="PPA26371.1">
    <property type="protein sequence ID" value="PPA26371.1"/>
    <property type="gene ID" value="WBGene00115925"/>
</dbReference>
<reference evidence="3" key="1">
    <citation type="journal article" date="2008" name="Nat. Genet.">
        <title>The Pristionchus pacificus genome provides a unique perspective on nematode lifestyle and parasitism.</title>
        <authorList>
            <person name="Dieterich C."/>
            <person name="Clifton S.W."/>
            <person name="Schuster L.N."/>
            <person name="Chinwalla A."/>
            <person name="Delehaunty K."/>
            <person name="Dinkelacker I."/>
            <person name="Fulton L."/>
            <person name="Fulton R."/>
            <person name="Godfrey J."/>
            <person name="Minx P."/>
            <person name="Mitreva M."/>
            <person name="Roeseler W."/>
            <person name="Tian H."/>
            <person name="Witte H."/>
            <person name="Yang S.P."/>
            <person name="Wilson R.K."/>
            <person name="Sommer R.J."/>
        </authorList>
    </citation>
    <scope>NUCLEOTIDE SEQUENCE [LARGE SCALE GENOMIC DNA]</scope>
    <source>
        <strain evidence="3">PS312</strain>
    </source>
</reference>
<dbReference type="InterPro" id="IPR003591">
    <property type="entry name" value="Leu-rich_rpt_typical-subtyp"/>
</dbReference>
<dbReference type="PROSITE" id="PS50021">
    <property type="entry name" value="CH"/>
    <property type="match status" value="1"/>
</dbReference>
<dbReference type="SUPFAM" id="SSF47576">
    <property type="entry name" value="Calponin-homology domain, CH-domain"/>
    <property type="match status" value="1"/>
</dbReference>
<feature type="compositionally biased region" description="Basic residues" evidence="1">
    <location>
        <begin position="1"/>
        <end position="11"/>
    </location>
</feature>
<dbReference type="Pfam" id="PF00307">
    <property type="entry name" value="CH"/>
    <property type="match status" value="1"/>
</dbReference>
<feature type="compositionally biased region" description="Basic and acidic residues" evidence="1">
    <location>
        <begin position="521"/>
        <end position="534"/>
    </location>
</feature>
<dbReference type="SMART" id="SM00369">
    <property type="entry name" value="LRR_TYP"/>
    <property type="match status" value="4"/>
</dbReference>
<evidence type="ECO:0000256" key="1">
    <source>
        <dbReference type="SAM" id="MobiDB-lite"/>
    </source>
</evidence>
<dbReference type="SMART" id="SM00033">
    <property type="entry name" value="CH"/>
    <property type="match status" value="1"/>
</dbReference>
<feature type="compositionally biased region" description="Low complexity" evidence="1">
    <location>
        <begin position="491"/>
        <end position="501"/>
    </location>
</feature>
<feature type="compositionally biased region" description="Low complexity" evidence="1">
    <location>
        <begin position="448"/>
        <end position="466"/>
    </location>
</feature>
<dbReference type="Pfam" id="PF00560">
    <property type="entry name" value="LRR_1"/>
    <property type="match status" value="1"/>
</dbReference>
<dbReference type="Gene3D" id="3.80.10.10">
    <property type="entry name" value="Ribonuclease Inhibitor"/>
    <property type="match status" value="1"/>
</dbReference>
<dbReference type="Gene3D" id="1.10.418.10">
    <property type="entry name" value="Calponin-like domain"/>
    <property type="match status" value="1"/>
</dbReference>
<evidence type="ECO:0000313" key="3">
    <source>
        <dbReference type="Proteomes" id="UP000005239"/>
    </source>
</evidence>
<feature type="compositionally biased region" description="Low complexity" evidence="1">
    <location>
        <begin position="600"/>
        <end position="678"/>
    </location>
</feature>
<feature type="compositionally biased region" description="Pro residues" evidence="1">
    <location>
        <begin position="480"/>
        <end position="490"/>
    </location>
</feature>
<name>A0A2A6BG20_PRIPA</name>
<dbReference type="PANTHER" id="PTHR48051:SF21">
    <property type="entry name" value="CALPONIN-HOMOLOGY (CH) DOMAIN-CONTAINING PROTEIN"/>
    <property type="match status" value="1"/>
</dbReference>
<gene>
    <name evidence="2" type="primary">WBGene00115925</name>
</gene>